<sequence length="276" mass="30193">MAAFLAGEAADVDEVFKALADASRRRLLDSLNARNGQTLRELCAGLAMARQSVSKHLAVLEAAGVVTTAWQGREKLHFLNAAPINAVADRWLSRYDRARAAALADLTTALEQGPMENHLFTYTTYIRTTPQRLWQALTDPAFTRRYWGVAFETDWRPGSPMVWVENGVKIEDPEQVVLEAEPGRRLAYTWHTFTPRWAETNGFDAAARATLTGQPRSTVTFDLEPVGDAVKLTVTHDGGRPGATVLELVGEGWPALLSSLKTLLETGQPLPAGPTG</sequence>
<dbReference type="InterPro" id="IPR001845">
    <property type="entry name" value="HTH_ArsR_DNA-bd_dom"/>
</dbReference>
<dbReference type="InterPro" id="IPR013538">
    <property type="entry name" value="ASHA1/2-like_C"/>
</dbReference>
<accession>A0ABV8KJW9</accession>
<dbReference type="InterPro" id="IPR036390">
    <property type="entry name" value="WH_DNA-bd_sf"/>
</dbReference>
<dbReference type="InterPro" id="IPR023393">
    <property type="entry name" value="START-like_dom_sf"/>
</dbReference>
<feature type="domain" description="HTH arsR-type" evidence="2">
    <location>
        <begin position="4"/>
        <end position="99"/>
    </location>
</feature>
<evidence type="ECO:0000313" key="3">
    <source>
        <dbReference type="EMBL" id="MFC4106404.1"/>
    </source>
</evidence>
<evidence type="ECO:0000259" key="2">
    <source>
        <dbReference type="PROSITE" id="PS50987"/>
    </source>
</evidence>
<dbReference type="InterPro" id="IPR036388">
    <property type="entry name" value="WH-like_DNA-bd_sf"/>
</dbReference>
<dbReference type="Pfam" id="PF08327">
    <property type="entry name" value="AHSA1"/>
    <property type="match status" value="1"/>
</dbReference>
<protein>
    <submittedName>
        <fullName evidence="3">ArsR/SmtB family transcription factor</fullName>
    </submittedName>
</protein>
<reference evidence="4" key="1">
    <citation type="journal article" date="2019" name="Int. J. Syst. Evol. Microbiol.">
        <title>The Global Catalogue of Microorganisms (GCM) 10K type strain sequencing project: providing services to taxonomists for standard genome sequencing and annotation.</title>
        <authorList>
            <consortium name="The Broad Institute Genomics Platform"/>
            <consortium name="The Broad Institute Genome Sequencing Center for Infectious Disease"/>
            <person name="Wu L."/>
            <person name="Ma J."/>
        </authorList>
    </citation>
    <scope>NUCLEOTIDE SEQUENCE [LARGE SCALE GENOMIC DNA]</scope>
    <source>
        <strain evidence="4">2902at01</strain>
    </source>
</reference>
<dbReference type="Proteomes" id="UP001595868">
    <property type="component" value="Unassembled WGS sequence"/>
</dbReference>
<keyword evidence="4" id="KW-1185">Reference proteome</keyword>
<proteinExistence type="inferred from homology"/>
<organism evidence="3 4">
    <name type="scientific">Micromonospora zhanjiangensis</name>
    <dbReference type="NCBI Taxonomy" id="1522057"/>
    <lineage>
        <taxon>Bacteria</taxon>
        <taxon>Bacillati</taxon>
        <taxon>Actinomycetota</taxon>
        <taxon>Actinomycetes</taxon>
        <taxon>Micromonosporales</taxon>
        <taxon>Micromonosporaceae</taxon>
        <taxon>Micromonospora</taxon>
    </lineage>
</organism>
<dbReference type="PROSITE" id="PS50987">
    <property type="entry name" value="HTH_ARSR_2"/>
    <property type="match status" value="1"/>
</dbReference>
<dbReference type="RefSeq" id="WP_377544200.1">
    <property type="nucleotide sequence ID" value="NZ_JBHSBN010000005.1"/>
</dbReference>
<dbReference type="SUPFAM" id="SSF55961">
    <property type="entry name" value="Bet v1-like"/>
    <property type="match status" value="1"/>
</dbReference>
<name>A0ABV8KJW9_9ACTN</name>
<dbReference type="EMBL" id="JBHSBN010000005">
    <property type="protein sequence ID" value="MFC4106404.1"/>
    <property type="molecule type" value="Genomic_DNA"/>
</dbReference>
<comment type="caution">
    <text evidence="3">The sequence shown here is derived from an EMBL/GenBank/DDBJ whole genome shotgun (WGS) entry which is preliminary data.</text>
</comment>
<dbReference type="PANTHER" id="PTHR38600:SF1">
    <property type="entry name" value="TRANSCRIPTIONAL REGULATORY PROTEIN"/>
    <property type="match status" value="1"/>
</dbReference>
<evidence type="ECO:0000256" key="1">
    <source>
        <dbReference type="ARBA" id="ARBA00006817"/>
    </source>
</evidence>
<dbReference type="Gene3D" id="3.30.530.20">
    <property type="match status" value="1"/>
</dbReference>
<gene>
    <name evidence="3" type="ORF">ACFOX0_10705</name>
</gene>
<evidence type="ECO:0000313" key="4">
    <source>
        <dbReference type="Proteomes" id="UP001595868"/>
    </source>
</evidence>
<dbReference type="Pfam" id="PF12840">
    <property type="entry name" value="HTH_20"/>
    <property type="match status" value="1"/>
</dbReference>
<dbReference type="PANTHER" id="PTHR38600">
    <property type="entry name" value="TRANSCRIPTIONAL REGULATORY PROTEIN"/>
    <property type="match status" value="1"/>
</dbReference>
<dbReference type="SUPFAM" id="SSF46785">
    <property type="entry name" value="Winged helix' DNA-binding domain"/>
    <property type="match status" value="1"/>
</dbReference>
<dbReference type="SMART" id="SM00418">
    <property type="entry name" value="HTH_ARSR"/>
    <property type="match status" value="1"/>
</dbReference>
<dbReference type="CDD" id="cd08893">
    <property type="entry name" value="SRPBCC_CalC_Aha1-like_GntR-HTH"/>
    <property type="match status" value="1"/>
</dbReference>
<dbReference type="InterPro" id="IPR011991">
    <property type="entry name" value="ArsR-like_HTH"/>
</dbReference>
<dbReference type="CDD" id="cd00090">
    <property type="entry name" value="HTH_ARSR"/>
    <property type="match status" value="1"/>
</dbReference>
<dbReference type="Gene3D" id="1.10.10.10">
    <property type="entry name" value="Winged helix-like DNA-binding domain superfamily/Winged helix DNA-binding domain"/>
    <property type="match status" value="1"/>
</dbReference>
<dbReference type="PRINTS" id="PR00778">
    <property type="entry name" value="HTHARSR"/>
</dbReference>
<comment type="similarity">
    <text evidence="1">Belongs to the AHA1 family.</text>
</comment>